<keyword evidence="2" id="KW-0378">Hydrolase</keyword>
<evidence type="ECO:0000259" key="1">
    <source>
        <dbReference type="Pfam" id="PF12705"/>
    </source>
</evidence>
<dbReference type="Gene3D" id="3.90.320.10">
    <property type="match status" value="1"/>
</dbReference>
<evidence type="ECO:0000313" key="3">
    <source>
        <dbReference type="Proteomes" id="UP000240568"/>
    </source>
</evidence>
<keyword evidence="2" id="KW-0540">Nuclease</keyword>
<evidence type="ECO:0000313" key="2">
    <source>
        <dbReference type="EMBL" id="ARW58869.1"/>
    </source>
</evidence>
<dbReference type="Pfam" id="PF12705">
    <property type="entry name" value="PDDEXK_1"/>
    <property type="match status" value="1"/>
</dbReference>
<dbReference type="InterPro" id="IPR011604">
    <property type="entry name" value="PDDEXK-like_dom_sf"/>
</dbReference>
<dbReference type="GO" id="GO:0004527">
    <property type="term" value="F:exonuclease activity"/>
    <property type="evidence" value="ECO:0007669"/>
    <property type="project" value="UniProtKB-KW"/>
</dbReference>
<name>A0A2H4IBF4_9CAUD</name>
<sequence>MRTFAAVPSRANDTRVLSRIGKMVDAALDVKIQERRWPKKRVSPSMFPICAIQEYAKLLYQKHNNAVTGESGTLLNIFAKAGTGMHEAVQNALGNSGQMVGHWKCRNEKCPEHAKTKGKMVDGKYKKGKYTRTRSTNNICPCCQQPMAYAELKVLYKSLKGYVDGLIDNLDGTYSLIDLKSTTIKKAGDGTFFVKYHRFQIATYAYLLKKRYGYNIVDYTLIYVPRDNPKNFVEKTFLFDEAESKRTKDFMMEQINAWDAAVTSAAKSDPLAAMKRKPCKSPEYYWDEFHGYDVCPFVDYCFIQSHLIEFLAKLEQRIMANPDLSYTEIIKTSRKTQQQGLMQDKAKKSQRPAVIVKQFEL</sequence>
<keyword evidence="2" id="KW-0269">Exonuclease</keyword>
<dbReference type="EMBL" id="KY984068">
    <property type="protein sequence ID" value="ARW58869.1"/>
    <property type="molecule type" value="Genomic_DNA"/>
</dbReference>
<gene>
    <name evidence="2" type="ORF">Y3_229</name>
</gene>
<dbReference type="Proteomes" id="UP000240568">
    <property type="component" value="Segment"/>
</dbReference>
<organism evidence="2 3">
    <name type="scientific">Erwinia phage vB_EamM_Y3</name>
    <dbReference type="NCBI Taxonomy" id="1983553"/>
    <lineage>
        <taxon>Viruses</taxon>
        <taxon>Duplodnaviria</taxon>
        <taxon>Heunggongvirae</taxon>
        <taxon>Uroviricota</taxon>
        <taxon>Caudoviricetes</taxon>
        <taxon>Sasquatchvirus</taxon>
        <taxon>Sasquatchvirus Y3</taxon>
    </lineage>
</organism>
<reference evidence="2 3" key="1">
    <citation type="submission" date="2017-04" db="EMBL/GenBank/DDBJ databases">
        <authorList>
            <person name="Afonso C.L."/>
            <person name="Miller P.J."/>
            <person name="Scott M.A."/>
            <person name="Spackman E."/>
            <person name="Goraichik I."/>
            <person name="Dimitrov K.M."/>
            <person name="Suarez D.L."/>
            <person name="Swayne D.E."/>
        </authorList>
    </citation>
    <scope>NUCLEOTIDE SEQUENCE [LARGE SCALE GENOMIC DNA]</scope>
</reference>
<proteinExistence type="predicted"/>
<keyword evidence="3" id="KW-1185">Reference proteome</keyword>
<accession>A0A2H4IBF4</accession>
<protein>
    <submittedName>
        <fullName evidence="2">Putative exonuclease</fullName>
    </submittedName>
</protein>
<dbReference type="InterPro" id="IPR038726">
    <property type="entry name" value="PDDEXK_AddAB-type"/>
</dbReference>
<feature type="domain" description="PD-(D/E)XK endonuclease-like" evidence="1">
    <location>
        <begin position="156"/>
        <end position="301"/>
    </location>
</feature>